<organism evidence="1 2">
    <name type="scientific">Mytilus coruscus</name>
    <name type="common">Sea mussel</name>
    <dbReference type="NCBI Taxonomy" id="42192"/>
    <lineage>
        <taxon>Eukaryota</taxon>
        <taxon>Metazoa</taxon>
        <taxon>Spiralia</taxon>
        <taxon>Lophotrochozoa</taxon>
        <taxon>Mollusca</taxon>
        <taxon>Bivalvia</taxon>
        <taxon>Autobranchia</taxon>
        <taxon>Pteriomorphia</taxon>
        <taxon>Mytilida</taxon>
        <taxon>Mytiloidea</taxon>
        <taxon>Mytilidae</taxon>
        <taxon>Mytilinae</taxon>
        <taxon>Mytilus</taxon>
    </lineage>
</organism>
<protein>
    <submittedName>
        <fullName evidence="1">Uncharacterized protein</fullName>
    </submittedName>
</protein>
<sequence length="191" mass="21577">MDKCMICNDNLNNGKQTVQLRDKGSSGINKASRERGETILVQPGQSVHQECRRVYCNPKAIDRSKKKTNIESNADSPNLRSQTLFSFADHCLFCGLEAKILGKKKGQSIFPVRTEDFQTTVDTICNERGDEWATQVKGRLECARDFHAADAIYHQSCSVNFRTNKHVPQAFSPPAKRRKLCNRGRPKAFDD</sequence>
<name>A0A6J8A699_MYTCO</name>
<dbReference type="Proteomes" id="UP000507470">
    <property type="component" value="Unassembled WGS sequence"/>
</dbReference>
<accession>A0A6J8A699</accession>
<evidence type="ECO:0000313" key="1">
    <source>
        <dbReference type="EMBL" id="CAC5362575.1"/>
    </source>
</evidence>
<reference evidence="1 2" key="1">
    <citation type="submission" date="2020-06" db="EMBL/GenBank/DDBJ databases">
        <authorList>
            <person name="Li R."/>
            <person name="Bekaert M."/>
        </authorList>
    </citation>
    <scope>NUCLEOTIDE SEQUENCE [LARGE SCALE GENOMIC DNA]</scope>
    <source>
        <strain evidence="2">wild</strain>
    </source>
</reference>
<keyword evidence="2" id="KW-1185">Reference proteome</keyword>
<dbReference type="EMBL" id="CACVKT020000743">
    <property type="protein sequence ID" value="CAC5362575.1"/>
    <property type="molecule type" value="Genomic_DNA"/>
</dbReference>
<dbReference type="OrthoDB" id="6135410at2759"/>
<dbReference type="AlphaFoldDB" id="A0A6J8A699"/>
<evidence type="ECO:0000313" key="2">
    <source>
        <dbReference type="Proteomes" id="UP000507470"/>
    </source>
</evidence>
<proteinExistence type="predicted"/>
<gene>
    <name evidence="1" type="ORF">MCOR_4303</name>
</gene>